<dbReference type="STRING" id="27349.A0A0L6VH58"/>
<gene>
    <name evidence="2" type="ORF">VP01_164g13</name>
</gene>
<reference evidence="2 3" key="1">
    <citation type="submission" date="2015-08" db="EMBL/GenBank/DDBJ databases">
        <title>Next Generation Sequencing and Analysis of the Genome of Puccinia sorghi L Schw, the Causal Agent of Maize Common Rust.</title>
        <authorList>
            <person name="Rochi L."/>
            <person name="Burguener G."/>
            <person name="Darino M."/>
            <person name="Turjanski A."/>
            <person name="Kreff E."/>
            <person name="Dieguez M.J."/>
            <person name="Sacco F."/>
        </authorList>
    </citation>
    <scope>NUCLEOTIDE SEQUENCE [LARGE SCALE GENOMIC DNA]</scope>
    <source>
        <strain evidence="2 3">RO10H11247</strain>
    </source>
</reference>
<feature type="compositionally biased region" description="Polar residues" evidence="1">
    <location>
        <begin position="177"/>
        <end position="214"/>
    </location>
</feature>
<keyword evidence="2" id="KW-0396">Initiation factor</keyword>
<dbReference type="Proteomes" id="UP000037035">
    <property type="component" value="Unassembled WGS sequence"/>
</dbReference>
<proteinExistence type="predicted"/>
<feature type="compositionally biased region" description="Basic and acidic residues" evidence="1">
    <location>
        <begin position="74"/>
        <end position="87"/>
    </location>
</feature>
<dbReference type="EMBL" id="LAVV01006448">
    <property type="protein sequence ID" value="KNZ59882.1"/>
    <property type="molecule type" value="Genomic_DNA"/>
</dbReference>
<keyword evidence="2" id="KW-0648">Protein biosynthesis</keyword>
<dbReference type="GO" id="GO:0003743">
    <property type="term" value="F:translation initiation factor activity"/>
    <property type="evidence" value="ECO:0007669"/>
    <property type="project" value="UniProtKB-KW"/>
</dbReference>
<comment type="caution">
    <text evidence="2">The sequence shown here is derived from an EMBL/GenBank/DDBJ whole genome shotgun (WGS) entry which is preliminary data.</text>
</comment>
<feature type="compositionally biased region" description="Pro residues" evidence="1">
    <location>
        <begin position="101"/>
        <end position="116"/>
    </location>
</feature>
<feature type="compositionally biased region" description="Basic and acidic residues" evidence="1">
    <location>
        <begin position="157"/>
        <end position="168"/>
    </location>
</feature>
<feature type="compositionally biased region" description="Acidic residues" evidence="1">
    <location>
        <begin position="222"/>
        <end position="250"/>
    </location>
</feature>
<sequence>MVLCNQSSAGFIKSPLITCFLIPQPGQEGRIEESGLTPLVESGAVVVGIHQRKETAPSSGTKKVTYGNRKKRLKEGDHIELESKPESVPDVSCKLKIAEIPTPPATTSQPPPPPEPAVAEVAAVKDDWGAESDDVKDEWHAESEDEAKTRTAPIKQPGDKSDKPKEGPTTKAAPNAIKSTSGGQPSTKPSQPASKSTKPSGSNGTATTSKVTTEAQKRSDNSDDDSDSDSSDSDSDSGSDLDDSDDDSDEEGRKLSNSRKIAAQKKVEAAAKRIKRLEDAMSARKPEDMRSPTCCILGHVDTGKSKLLDKVNLTSSPHQLLATHV</sequence>
<dbReference type="AlphaFoldDB" id="A0A0L6VH58"/>
<evidence type="ECO:0000313" key="2">
    <source>
        <dbReference type="EMBL" id="KNZ59882.1"/>
    </source>
</evidence>
<evidence type="ECO:0000313" key="3">
    <source>
        <dbReference type="Proteomes" id="UP000037035"/>
    </source>
</evidence>
<protein>
    <submittedName>
        <fullName evidence="2">Translation initiation factor IF-2</fullName>
    </submittedName>
</protein>
<organism evidence="2 3">
    <name type="scientific">Puccinia sorghi</name>
    <dbReference type="NCBI Taxonomy" id="27349"/>
    <lineage>
        <taxon>Eukaryota</taxon>
        <taxon>Fungi</taxon>
        <taxon>Dikarya</taxon>
        <taxon>Basidiomycota</taxon>
        <taxon>Pucciniomycotina</taxon>
        <taxon>Pucciniomycetes</taxon>
        <taxon>Pucciniales</taxon>
        <taxon>Pucciniaceae</taxon>
        <taxon>Puccinia</taxon>
    </lineage>
</organism>
<evidence type="ECO:0000256" key="1">
    <source>
        <dbReference type="SAM" id="MobiDB-lite"/>
    </source>
</evidence>
<name>A0A0L6VH58_9BASI</name>
<dbReference type="InterPro" id="IPR027417">
    <property type="entry name" value="P-loop_NTPase"/>
</dbReference>
<dbReference type="Gene3D" id="3.40.50.300">
    <property type="entry name" value="P-loop containing nucleotide triphosphate hydrolases"/>
    <property type="match status" value="1"/>
</dbReference>
<dbReference type="VEuPathDB" id="FungiDB:VP01_164g13"/>
<feature type="compositionally biased region" description="Basic and acidic residues" evidence="1">
    <location>
        <begin position="137"/>
        <end position="149"/>
    </location>
</feature>
<accession>A0A0L6VH58</accession>
<keyword evidence="3" id="KW-1185">Reference proteome</keyword>
<dbReference type="OrthoDB" id="5600368at2759"/>
<feature type="region of interest" description="Disordered" evidence="1">
    <location>
        <begin position="54"/>
        <end position="266"/>
    </location>
</feature>